<dbReference type="Pfam" id="PF07687">
    <property type="entry name" value="M20_dimer"/>
    <property type="match status" value="1"/>
</dbReference>
<dbReference type="PANTHER" id="PTHR30575:SF0">
    <property type="entry name" value="XAA-ARG DIPEPTIDASE"/>
    <property type="match status" value="1"/>
</dbReference>
<evidence type="ECO:0000313" key="3">
    <source>
        <dbReference type="EMBL" id="GGO79339.1"/>
    </source>
</evidence>
<evidence type="ECO:0000313" key="4">
    <source>
        <dbReference type="Proteomes" id="UP000599578"/>
    </source>
</evidence>
<dbReference type="GO" id="GO:0046657">
    <property type="term" value="P:folic acid catabolic process"/>
    <property type="evidence" value="ECO:0007669"/>
    <property type="project" value="TreeGrafter"/>
</dbReference>
<keyword evidence="1" id="KW-0378">Hydrolase</keyword>
<reference evidence="3 4" key="1">
    <citation type="journal article" date="2014" name="Int. J. Syst. Evol. Microbiol.">
        <title>Complete genome sequence of Corynebacterium casei LMG S-19264T (=DSM 44701T), isolated from a smear-ripened cheese.</title>
        <authorList>
            <consortium name="US DOE Joint Genome Institute (JGI-PGF)"/>
            <person name="Walter F."/>
            <person name="Albersmeier A."/>
            <person name="Kalinowski J."/>
            <person name="Ruckert C."/>
        </authorList>
    </citation>
    <scope>NUCLEOTIDE SEQUENCE [LARGE SCALE GENOMIC DNA]</scope>
    <source>
        <strain evidence="3 4">CGMCC 1.7286</strain>
    </source>
</reference>
<dbReference type="Gene3D" id="3.30.70.360">
    <property type="match status" value="1"/>
</dbReference>
<dbReference type="InterPro" id="IPR017145">
    <property type="entry name" value="Aminobenzoyl-glu_utiliz_pB"/>
</dbReference>
<dbReference type="InterPro" id="IPR002933">
    <property type="entry name" value="Peptidase_M20"/>
</dbReference>
<sequence length="477" mass="51389">MNTLNIGLQWNELDDQLKEAITGNADKVWEYAEVGFEEFKSSRTLVEWIESEGFEITERNVAGIDTSWVATFGSGSPVIGILTEYDALPDLGNEAVPSQTPRKDGTTSGHGCGHNLIGTGAIGGAIALKRRMENAGITGTLRVYGCPAEELLAGKNYMAKAGVFDDLDACLHWHPMNMNSTFNIATVASADLRFEWQGKNAHAGAAPWEGRSALHASELFAHGINTMREHIVPEARMHYYVENGGSAVNVIPDKASIVFRYRGPNAADVQKNVAWIRDIAKGAALMTQTEVEVVDMAACYDVLPNQVLSDRVYAHLESFQVPEWTEEEQAFARTLQREAGYPEDGMATDMAPDFRGASMGGSTDVGDISYITPTMGVLVASWPLHVQPHHWGATASNGTTLGHKAAIKAAQVLAATGLDLLTDPDLLEAATAEFKERTGGKPYQSMCTAEAHPIIRQRYAQAGGGSCGCIADSLGKD</sequence>
<evidence type="ECO:0000256" key="1">
    <source>
        <dbReference type="ARBA" id="ARBA00022801"/>
    </source>
</evidence>
<keyword evidence="4" id="KW-1185">Reference proteome</keyword>
<dbReference type="Gene3D" id="3.40.630.10">
    <property type="entry name" value="Zn peptidases"/>
    <property type="match status" value="1"/>
</dbReference>
<keyword evidence="3" id="KW-0121">Carboxypeptidase</keyword>
<dbReference type="GO" id="GO:0071713">
    <property type="term" value="F:para-aminobenzoyl-glutamate hydrolase activity"/>
    <property type="evidence" value="ECO:0007669"/>
    <property type="project" value="TreeGrafter"/>
</dbReference>
<dbReference type="GO" id="GO:0016805">
    <property type="term" value="F:dipeptidase activity"/>
    <property type="evidence" value="ECO:0007669"/>
    <property type="project" value="TreeGrafter"/>
</dbReference>
<proteinExistence type="predicted"/>
<dbReference type="RefSeq" id="WP_188859712.1">
    <property type="nucleotide sequence ID" value="NZ_BMLT01000003.1"/>
</dbReference>
<dbReference type="GO" id="GO:0004180">
    <property type="term" value="F:carboxypeptidase activity"/>
    <property type="evidence" value="ECO:0007669"/>
    <property type="project" value="UniProtKB-KW"/>
</dbReference>
<evidence type="ECO:0000259" key="2">
    <source>
        <dbReference type="Pfam" id="PF07687"/>
    </source>
</evidence>
<keyword evidence="3" id="KW-0645">Protease</keyword>
<comment type="caution">
    <text evidence="3">The sequence shown here is derived from an EMBL/GenBank/DDBJ whole genome shotgun (WGS) entry which is preliminary data.</text>
</comment>
<dbReference type="EMBL" id="BMLT01000003">
    <property type="protein sequence ID" value="GGO79339.1"/>
    <property type="molecule type" value="Genomic_DNA"/>
</dbReference>
<dbReference type="GO" id="GO:0005737">
    <property type="term" value="C:cytoplasm"/>
    <property type="evidence" value="ECO:0007669"/>
    <property type="project" value="TreeGrafter"/>
</dbReference>
<dbReference type="PANTHER" id="PTHR30575">
    <property type="entry name" value="PEPTIDASE M20"/>
    <property type="match status" value="1"/>
</dbReference>
<dbReference type="AlphaFoldDB" id="A0A917ZBD2"/>
<dbReference type="InterPro" id="IPR017439">
    <property type="entry name" value="Amidohydrolase"/>
</dbReference>
<feature type="domain" description="Peptidase M20 dimerisation" evidence="2">
    <location>
        <begin position="189"/>
        <end position="282"/>
    </location>
</feature>
<dbReference type="Pfam" id="PF01546">
    <property type="entry name" value="Peptidase_M20"/>
    <property type="match status" value="1"/>
</dbReference>
<dbReference type="InterPro" id="IPR011650">
    <property type="entry name" value="Peptidase_M20_dimer"/>
</dbReference>
<gene>
    <name evidence="3" type="ORF">GCM10011348_13370</name>
</gene>
<dbReference type="InterPro" id="IPR052030">
    <property type="entry name" value="Peptidase_M20/M20A_hydrolases"/>
</dbReference>
<dbReference type="InterPro" id="IPR036264">
    <property type="entry name" value="Bact_exopeptidase_dim_dom"/>
</dbReference>
<dbReference type="Proteomes" id="UP000599578">
    <property type="component" value="Unassembled WGS sequence"/>
</dbReference>
<dbReference type="PIRSF" id="PIRSF037227">
    <property type="entry name" value="Aminobenzoyl-glu_utiliz_pB"/>
    <property type="match status" value="1"/>
</dbReference>
<protein>
    <submittedName>
        <fullName evidence="3">Glutamate carboxypeptidase</fullName>
    </submittedName>
</protein>
<dbReference type="SUPFAM" id="SSF53187">
    <property type="entry name" value="Zn-dependent exopeptidases"/>
    <property type="match status" value="1"/>
</dbReference>
<accession>A0A917ZBD2</accession>
<dbReference type="NCBIfam" id="TIGR01891">
    <property type="entry name" value="amidohydrolases"/>
    <property type="match status" value="1"/>
</dbReference>
<dbReference type="SUPFAM" id="SSF55031">
    <property type="entry name" value="Bacterial exopeptidase dimerisation domain"/>
    <property type="match status" value="1"/>
</dbReference>
<name>A0A917ZBD2_9GAMM</name>
<organism evidence="3 4">
    <name type="scientific">Marinobacterium nitratireducens</name>
    <dbReference type="NCBI Taxonomy" id="518897"/>
    <lineage>
        <taxon>Bacteria</taxon>
        <taxon>Pseudomonadati</taxon>
        <taxon>Pseudomonadota</taxon>
        <taxon>Gammaproteobacteria</taxon>
        <taxon>Oceanospirillales</taxon>
        <taxon>Oceanospirillaceae</taxon>
        <taxon>Marinobacterium</taxon>
    </lineage>
</organism>